<dbReference type="OrthoDB" id="9770871at2"/>
<dbReference type="EC" id="3.1.3.80" evidence="3"/>
<protein>
    <recommendedName>
        <fullName evidence="5">Multiple inositol polyphosphate phosphatase 1</fullName>
        <ecNumber evidence="4">3.1.3.62</ecNumber>
        <ecNumber evidence="3">3.1.3.80</ecNumber>
    </recommendedName>
    <alternativeName>
        <fullName evidence="9">2,3-bisphosphoglycerate 3-phosphatase</fullName>
    </alternativeName>
</protein>
<keyword evidence="6 14" id="KW-0732">Signal</keyword>
<comment type="catalytic activity">
    <reaction evidence="11">
        <text>1D-myo-inositol 1,2,4,5,6-pentakisphosphate + H2O = 1D-myo-inositol 1,2,5,6-tetrakisphosphate + phosphate</text>
        <dbReference type="Rhea" id="RHEA:77115"/>
        <dbReference type="ChEBI" id="CHEBI:15377"/>
        <dbReference type="ChEBI" id="CHEBI:43474"/>
        <dbReference type="ChEBI" id="CHEBI:57798"/>
        <dbReference type="ChEBI" id="CHEBI:195535"/>
        <dbReference type="EC" id="3.1.3.62"/>
    </reaction>
    <physiologicalReaction direction="left-to-right" evidence="11">
        <dbReference type="Rhea" id="RHEA:77116"/>
    </physiologicalReaction>
</comment>
<dbReference type="Pfam" id="PF00328">
    <property type="entry name" value="His_Phos_2"/>
    <property type="match status" value="1"/>
</dbReference>
<dbReference type="SUPFAM" id="SSF53254">
    <property type="entry name" value="Phosphoglycerate mutase-like"/>
    <property type="match status" value="1"/>
</dbReference>
<evidence type="ECO:0000256" key="10">
    <source>
        <dbReference type="ARBA" id="ARBA00043668"/>
    </source>
</evidence>
<keyword evidence="16" id="KW-1185">Reference proteome</keyword>
<proteinExistence type="inferred from homology"/>
<evidence type="ECO:0000313" key="15">
    <source>
        <dbReference type="EMBL" id="OCA72537.1"/>
    </source>
</evidence>
<comment type="catalytic activity">
    <reaction evidence="13">
        <text>(2R)-2,3-bisphosphoglycerate + H2O = (2R)-2-phosphoglycerate + phosphate</text>
        <dbReference type="Rhea" id="RHEA:27381"/>
        <dbReference type="ChEBI" id="CHEBI:15377"/>
        <dbReference type="ChEBI" id="CHEBI:43474"/>
        <dbReference type="ChEBI" id="CHEBI:58248"/>
        <dbReference type="ChEBI" id="CHEBI:58289"/>
        <dbReference type="EC" id="3.1.3.80"/>
    </reaction>
    <physiologicalReaction direction="left-to-right" evidence="13">
        <dbReference type="Rhea" id="RHEA:27382"/>
    </physiologicalReaction>
</comment>
<dbReference type="EC" id="3.1.3.62" evidence="4"/>
<evidence type="ECO:0000256" key="3">
    <source>
        <dbReference type="ARBA" id="ARBA00012976"/>
    </source>
</evidence>
<evidence type="ECO:0000256" key="7">
    <source>
        <dbReference type="ARBA" id="ARBA00022801"/>
    </source>
</evidence>
<keyword evidence="8" id="KW-0472">Membrane</keyword>
<sequence>MKKTTLLLLFVGAFFSTHAQTTKEEIFSDIKTTGGVYYAYPTPSGKQTPAPSGYESFYISHYGRHGSRWLINEKDFSGVMHILEKAADHNALTPQGQSALERLKKIWIQAEGHNGDLTELGALQHRQISQRMFKNNPKVFEKNAVVTAKSTVVPRCIISMANFANELVANNPKLQINMESSDKYMKYLNHHTKESIDFRSADNFWQEEKRKFRAENMKSERFIKNLFNNDDYIYKNVNPEKVIEAFYWIASDMQNLETDISFYDLFTKDELFNIYQSVNYQTYVNDGPSPLSKGLVKNNSIPLVKNMLDEAEDYIQNNKNGASLRFGHDGNITPLLALLNIEGMNKEETNPREVYKVWNTFQAAPMAANLQLIFYKNKKKDILVKFLHNENEVHIPIQTDTFPYYKWADVKTYLESIVGSH</sequence>
<comment type="similarity">
    <text evidence="2">Belongs to the histidine acid phosphatase family. MINPP1 subfamily.</text>
</comment>
<dbReference type="InterPro" id="IPR029033">
    <property type="entry name" value="His_PPase_superfam"/>
</dbReference>
<comment type="catalytic activity">
    <reaction evidence="10">
        <text>1D-myo-inositol 1,2,5,6-tetrakisphosphate + H2O = 1D-myo-inositol 1,2,6-trisphosphate + phosphate</text>
        <dbReference type="Rhea" id="RHEA:77119"/>
        <dbReference type="ChEBI" id="CHEBI:15377"/>
        <dbReference type="ChEBI" id="CHEBI:43474"/>
        <dbReference type="ChEBI" id="CHEBI:195535"/>
        <dbReference type="ChEBI" id="CHEBI:195537"/>
        <dbReference type="EC" id="3.1.3.62"/>
    </reaction>
    <physiologicalReaction direction="left-to-right" evidence="10">
        <dbReference type="Rhea" id="RHEA:77120"/>
    </physiologicalReaction>
</comment>
<feature type="signal peptide" evidence="14">
    <location>
        <begin position="1"/>
        <end position="19"/>
    </location>
</feature>
<evidence type="ECO:0000256" key="11">
    <source>
        <dbReference type="ARBA" id="ARBA00043671"/>
    </source>
</evidence>
<evidence type="ECO:0000256" key="12">
    <source>
        <dbReference type="ARBA" id="ARBA00043691"/>
    </source>
</evidence>
<evidence type="ECO:0000256" key="9">
    <source>
        <dbReference type="ARBA" id="ARBA00031642"/>
    </source>
</evidence>
<dbReference type="Gene3D" id="3.40.50.1240">
    <property type="entry name" value="Phosphoglycerate mutase-like"/>
    <property type="match status" value="1"/>
</dbReference>
<dbReference type="PANTHER" id="PTHR20963:SF8">
    <property type="entry name" value="MULTIPLE INOSITOL POLYPHOSPHATE PHOSPHATASE 1"/>
    <property type="match status" value="1"/>
</dbReference>
<evidence type="ECO:0000256" key="4">
    <source>
        <dbReference type="ARBA" id="ARBA00013040"/>
    </source>
</evidence>
<dbReference type="GO" id="GO:0016020">
    <property type="term" value="C:membrane"/>
    <property type="evidence" value="ECO:0007669"/>
    <property type="project" value="UniProtKB-SubCell"/>
</dbReference>
<dbReference type="RefSeq" id="WP_065394756.1">
    <property type="nucleotide sequence ID" value="NZ_MAYH01000023.1"/>
</dbReference>
<evidence type="ECO:0000256" key="13">
    <source>
        <dbReference type="ARBA" id="ARBA00043832"/>
    </source>
</evidence>
<dbReference type="PANTHER" id="PTHR20963">
    <property type="entry name" value="MULTIPLE INOSITOL POLYPHOSPHATE PHOSPHATASE-RELATED"/>
    <property type="match status" value="1"/>
</dbReference>
<name>A0A1B8ZLV5_9FLAO</name>
<accession>A0A1B8ZLV5</accession>
<evidence type="ECO:0000256" key="6">
    <source>
        <dbReference type="ARBA" id="ARBA00022729"/>
    </source>
</evidence>
<evidence type="ECO:0000256" key="14">
    <source>
        <dbReference type="SAM" id="SignalP"/>
    </source>
</evidence>
<evidence type="ECO:0000256" key="1">
    <source>
        <dbReference type="ARBA" id="ARBA00004370"/>
    </source>
</evidence>
<organism evidence="15 16">
    <name type="scientific">Chryseobacterium artocarpi</name>
    <dbReference type="NCBI Taxonomy" id="1414727"/>
    <lineage>
        <taxon>Bacteria</taxon>
        <taxon>Pseudomonadati</taxon>
        <taxon>Bacteroidota</taxon>
        <taxon>Flavobacteriia</taxon>
        <taxon>Flavobacteriales</taxon>
        <taxon>Weeksellaceae</taxon>
        <taxon>Chryseobacterium group</taxon>
        <taxon>Chryseobacterium</taxon>
    </lineage>
</organism>
<gene>
    <name evidence="15" type="ORF">BBI01_10500</name>
</gene>
<feature type="chain" id="PRO_5008620941" description="Multiple inositol polyphosphate phosphatase 1" evidence="14">
    <location>
        <begin position="20"/>
        <end position="421"/>
    </location>
</feature>
<dbReference type="EMBL" id="MAYH01000023">
    <property type="protein sequence ID" value="OCA72537.1"/>
    <property type="molecule type" value="Genomic_DNA"/>
</dbReference>
<evidence type="ECO:0000256" key="8">
    <source>
        <dbReference type="ARBA" id="ARBA00023136"/>
    </source>
</evidence>
<dbReference type="AlphaFoldDB" id="A0A1B8ZLV5"/>
<evidence type="ECO:0000256" key="2">
    <source>
        <dbReference type="ARBA" id="ARBA00008422"/>
    </source>
</evidence>
<comment type="subcellular location">
    <subcellularLocation>
        <location evidence="1">Membrane</location>
    </subcellularLocation>
</comment>
<evidence type="ECO:0000313" key="16">
    <source>
        <dbReference type="Proteomes" id="UP000092651"/>
    </source>
</evidence>
<dbReference type="Proteomes" id="UP000092651">
    <property type="component" value="Unassembled WGS sequence"/>
</dbReference>
<dbReference type="InterPro" id="IPR000560">
    <property type="entry name" value="His_Pase_clade-2"/>
</dbReference>
<comment type="catalytic activity">
    <reaction evidence="12">
        <text>1D-myo-inositol hexakisphosphate + H2O = 1D-myo-inositol 1,2,4,5,6-pentakisphosphate + phosphate</text>
        <dbReference type="Rhea" id="RHEA:16989"/>
        <dbReference type="ChEBI" id="CHEBI:15377"/>
        <dbReference type="ChEBI" id="CHEBI:43474"/>
        <dbReference type="ChEBI" id="CHEBI:57798"/>
        <dbReference type="ChEBI" id="CHEBI:58130"/>
        <dbReference type="EC" id="3.1.3.62"/>
    </reaction>
    <physiologicalReaction direction="left-to-right" evidence="12">
        <dbReference type="Rhea" id="RHEA:16990"/>
    </physiologicalReaction>
</comment>
<comment type="caution">
    <text evidence="15">The sequence shown here is derived from an EMBL/GenBank/DDBJ whole genome shotgun (WGS) entry which is preliminary data.</text>
</comment>
<evidence type="ECO:0000256" key="5">
    <source>
        <dbReference type="ARBA" id="ARBA00018097"/>
    </source>
</evidence>
<keyword evidence="7" id="KW-0378">Hydrolase</keyword>
<dbReference type="GO" id="GO:0034417">
    <property type="term" value="F:bisphosphoglycerate 3-phosphatase activity"/>
    <property type="evidence" value="ECO:0007669"/>
    <property type="project" value="UniProtKB-EC"/>
</dbReference>
<reference evidence="15 16" key="1">
    <citation type="submission" date="2016-07" db="EMBL/GenBank/DDBJ databases">
        <authorList>
            <person name="Jeong J.-J."/>
            <person name="Kim D.W."/>
            <person name="Sang M.K."/>
            <person name="Choi I.-G."/>
            <person name="Kim K.D."/>
        </authorList>
    </citation>
    <scope>NUCLEOTIDE SEQUENCE [LARGE SCALE GENOMIC DNA]</scope>
    <source>
        <strain evidence="15 16">UTM-3</strain>
    </source>
</reference>